<evidence type="ECO:0000313" key="2">
    <source>
        <dbReference type="EMBL" id="SVC28978.1"/>
    </source>
</evidence>
<name>A0A382KWH3_9ZZZZ</name>
<dbReference type="Pfam" id="PF13475">
    <property type="entry name" value="DUF4116"/>
    <property type="match status" value="3"/>
</dbReference>
<evidence type="ECO:0000259" key="1">
    <source>
        <dbReference type="Pfam" id="PF13475"/>
    </source>
</evidence>
<accession>A0A382KWH3</accession>
<feature type="domain" description="DUF4116" evidence="1">
    <location>
        <begin position="296"/>
        <end position="332"/>
    </location>
</feature>
<feature type="domain" description="DUF4116" evidence="1">
    <location>
        <begin position="261"/>
        <end position="292"/>
    </location>
</feature>
<feature type="domain" description="DUF4116" evidence="1">
    <location>
        <begin position="334"/>
        <end position="369"/>
    </location>
</feature>
<organism evidence="2">
    <name type="scientific">marine metagenome</name>
    <dbReference type="NCBI Taxonomy" id="408172"/>
    <lineage>
        <taxon>unclassified sequences</taxon>
        <taxon>metagenomes</taxon>
        <taxon>ecological metagenomes</taxon>
    </lineage>
</organism>
<dbReference type="EMBL" id="UINC01083351">
    <property type="protein sequence ID" value="SVC28978.1"/>
    <property type="molecule type" value="Genomic_DNA"/>
</dbReference>
<sequence>MANEDDAEKKLRQAAVVVPIRPDLPQDLPLIDIFETMLAELKTEIDKASGFKFTSEKLNQSFDLEDLLDDQGNSKSNQEGTIFSWIEEFIKQDELISQRSFGEEEMMTLITFLIRGCAIYGHKKGLRIGGFIEYSTATEDNYIIDAVMKISFREDYSDLEIDVEMAELMVSSLSGEELSLLMREQLNEELKNNGVNKELYDSDKYVWLQTIKDTVNQKIKGVKSTKSSLVKEASEAKKASKPTDKAGANMTEEINTDKTEALAAVKDDGWALEHVSDELRADKEVVMAAVQKQDMGSVLMYASDELRADKEVVMAAVKSEGSAFFYASDELKADKELVMAVIKESSYAFEHASDELRADREVVMAAVQKQDMGSVLMY</sequence>
<reference evidence="2" key="1">
    <citation type="submission" date="2018-05" db="EMBL/GenBank/DDBJ databases">
        <authorList>
            <person name="Lanie J.A."/>
            <person name="Ng W.-L."/>
            <person name="Kazmierczak K.M."/>
            <person name="Andrzejewski T.M."/>
            <person name="Davidsen T.M."/>
            <person name="Wayne K.J."/>
            <person name="Tettelin H."/>
            <person name="Glass J.I."/>
            <person name="Rusch D."/>
            <person name="Podicherti R."/>
            <person name="Tsui H.-C.T."/>
            <person name="Winkler M.E."/>
        </authorList>
    </citation>
    <scope>NUCLEOTIDE SEQUENCE</scope>
</reference>
<protein>
    <recommendedName>
        <fullName evidence="1">DUF4116 domain-containing protein</fullName>
    </recommendedName>
</protein>
<dbReference type="AlphaFoldDB" id="A0A382KWH3"/>
<proteinExistence type="predicted"/>
<gene>
    <name evidence="2" type="ORF">METZ01_LOCUS281832</name>
</gene>
<dbReference type="InterPro" id="IPR025197">
    <property type="entry name" value="DUF4116"/>
</dbReference>
<feature type="non-terminal residue" evidence="2">
    <location>
        <position position="378"/>
    </location>
</feature>